<dbReference type="Pfam" id="PF07502">
    <property type="entry name" value="MANEC"/>
    <property type="match status" value="1"/>
</dbReference>
<dbReference type="AlphaFoldDB" id="A0A6P3VWZ6"/>
<feature type="chain" id="PRO_5027699449" evidence="10">
    <location>
        <begin position="23"/>
        <end position="408"/>
    </location>
</feature>
<dbReference type="KEGG" id="char:105899849"/>
<dbReference type="PROSITE" id="PS50986">
    <property type="entry name" value="MANSC"/>
    <property type="match status" value="1"/>
</dbReference>
<dbReference type="CDD" id="cd22592">
    <property type="entry name" value="Kunitz_BPTI"/>
    <property type="match status" value="1"/>
</dbReference>
<evidence type="ECO:0000256" key="1">
    <source>
        <dbReference type="ARBA" id="ARBA00004370"/>
    </source>
</evidence>
<keyword evidence="9" id="KW-1133">Transmembrane helix</keyword>
<evidence type="ECO:0000313" key="14">
    <source>
        <dbReference type="RefSeq" id="XP_012682521.1"/>
    </source>
</evidence>
<evidence type="ECO:0000256" key="9">
    <source>
        <dbReference type="SAM" id="Phobius"/>
    </source>
</evidence>
<evidence type="ECO:0000256" key="5">
    <source>
        <dbReference type="ARBA" id="ARBA00023136"/>
    </source>
</evidence>
<organism evidence="13 14">
    <name type="scientific">Clupea harengus</name>
    <name type="common">Atlantic herring</name>
    <dbReference type="NCBI Taxonomy" id="7950"/>
    <lineage>
        <taxon>Eukaryota</taxon>
        <taxon>Metazoa</taxon>
        <taxon>Chordata</taxon>
        <taxon>Craniata</taxon>
        <taxon>Vertebrata</taxon>
        <taxon>Euteleostomi</taxon>
        <taxon>Actinopterygii</taxon>
        <taxon>Neopterygii</taxon>
        <taxon>Teleostei</taxon>
        <taxon>Clupei</taxon>
        <taxon>Clupeiformes</taxon>
        <taxon>Clupeoidei</taxon>
        <taxon>Clupeidae</taxon>
        <taxon>Clupea</taxon>
    </lineage>
</organism>
<evidence type="ECO:0000259" key="12">
    <source>
        <dbReference type="PROSITE" id="PS50986"/>
    </source>
</evidence>
<dbReference type="InterPro" id="IPR020901">
    <property type="entry name" value="Prtase_inh_Kunz-CS"/>
</dbReference>
<evidence type="ECO:0000256" key="8">
    <source>
        <dbReference type="SAM" id="MobiDB-lite"/>
    </source>
</evidence>
<dbReference type="GO" id="GO:0016020">
    <property type="term" value="C:membrane"/>
    <property type="evidence" value="ECO:0007669"/>
    <property type="project" value="UniProtKB-SubCell"/>
</dbReference>
<dbReference type="InterPro" id="IPR036880">
    <property type="entry name" value="Kunitz_BPTI_sf"/>
</dbReference>
<keyword evidence="6" id="KW-1015">Disulfide bond</keyword>
<keyword evidence="3 10" id="KW-0732">Signal</keyword>
<keyword evidence="4" id="KW-0722">Serine protease inhibitor</keyword>
<feature type="transmembrane region" description="Helical" evidence="9">
    <location>
        <begin position="352"/>
        <end position="374"/>
    </location>
</feature>
<dbReference type="Gene3D" id="4.10.410.10">
    <property type="entry name" value="Pancreatic trypsin inhibitor Kunitz domain"/>
    <property type="match status" value="3"/>
</dbReference>
<feature type="domain" description="MANSC" evidence="12">
    <location>
        <begin position="30"/>
        <end position="110"/>
    </location>
</feature>
<feature type="domain" description="BPTI/Kunitz inhibitor" evidence="11">
    <location>
        <begin position="208"/>
        <end position="258"/>
    </location>
</feature>
<evidence type="ECO:0000256" key="3">
    <source>
        <dbReference type="ARBA" id="ARBA00022729"/>
    </source>
</evidence>
<evidence type="ECO:0000259" key="11">
    <source>
        <dbReference type="PROSITE" id="PS50279"/>
    </source>
</evidence>
<sequence>MGHFWTIVDVYLSICCICSVYAIKEACKWDRSGELGLDPQSLDDGASYSAHLPNISDSDGCQMACCLREDCQLAMLGTPADGTTECFLVNCLKDGKDVCILRPSSQFKVFRKMQVSPAQLSEGHTRDGTCTGPQLVGPCKAALPRFYYDVTSGTCKSFIYGGCQGNSNNFGSQEECDSTCRGVTATDLETPAQVSFLQKTSEDLDERCHAAPEAGPCRASLRHHFYNSSAGSCQTFIYGGCRGNKNNYASAEMCQATCNTKVLPGPRKSTGTVHKDPADYCLMPSDSGRCRAAFSMFSYDSNTRSCRLFIFGGCGGNSNRFTSEEECMNTCSGQEGHFQKHGPARDRWTPGFFLVATVAVISALILVGLISISVRKFRMSHLSSQGDKEGLLTEEELLEGPPSHLDTE</sequence>
<name>A0A6P3VWZ6_CLUHA</name>
<evidence type="ECO:0000256" key="4">
    <source>
        <dbReference type="ARBA" id="ARBA00022900"/>
    </source>
</evidence>
<dbReference type="Pfam" id="PF00014">
    <property type="entry name" value="Kunitz_BPTI"/>
    <property type="match status" value="3"/>
</dbReference>
<dbReference type="CTD" id="10653"/>
<evidence type="ECO:0000256" key="6">
    <source>
        <dbReference type="ARBA" id="ARBA00023157"/>
    </source>
</evidence>
<keyword evidence="9" id="KW-0812">Transmembrane</keyword>
<dbReference type="SMART" id="SM00765">
    <property type="entry name" value="MANEC"/>
    <property type="match status" value="1"/>
</dbReference>
<dbReference type="PRINTS" id="PR00759">
    <property type="entry name" value="BASICPTASE"/>
</dbReference>
<dbReference type="GeneID" id="105899849"/>
<reference evidence="14" key="1">
    <citation type="submission" date="2025-08" db="UniProtKB">
        <authorList>
            <consortium name="RefSeq"/>
        </authorList>
    </citation>
    <scope>IDENTIFICATION</scope>
</reference>
<dbReference type="GO" id="GO:0004867">
    <property type="term" value="F:serine-type endopeptidase inhibitor activity"/>
    <property type="evidence" value="ECO:0007669"/>
    <property type="project" value="UniProtKB-KW"/>
</dbReference>
<dbReference type="InterPro" id="IPR013980">
    <property type="entry name" value="MANSC_dom"/>
</dbReference>
<dbReference type="SMART" id="SM00131">
    <property type="entry name" value="KU"/>
    <property type="match status" value="3"/>
</dbReference>
<feature type="region of interest" description="Disordered" evidence="8">
    <location>
        <begin position="388"/>
        <end position="408"/>
    </location>
</feature>
<feature type="signal peptide" evidence="10">
    <location>
        <begin position="1"/>
        <end position="22"/>
    </location>
</feature>
<dbReference type="InterPro" id="IPR002223">
    <property type="entry name" value="Kunitz_BPTI"/>
</dbReference>
<dbReference type="RefSeq" id="XP_012682521.1">
    <property type="nucleotide sequence ID" value="XM_012827067.3"/>
</dbReference>
<gene>
    <name evidence="14" type="primary">spint2</name>
</gene>
<proteinExistence type="predicted"/>
<dbReference type="PROSITE" id="PS50279">
    <property type="entry name" value="BPTI_KUNITZ_2"/>
    <property type="match status" value="3"/>
</dbReference>
<comment type="subcellular location">
    <subcellularLocation>
        <location evidence="1">Membrane</location>
    </subcellularLocation>
</comment>
<dbReference type="Proteomes" id="UP000515152">
    <property type="component" value="Chromosome 9"/>
</dbReference>
<dbReference type="PROSITE" id="PS00280">
    <property type="entry name" value="BPTI_KUNITZ_1"/>
    <property type="match status" value="3"/>
</dbReference>
<dbReference type="FunFam" id="4.10.410.10:FF:000020">
    <property type="entry name" value="Collagen, type VI, alpha 3"/>
    <property type="match status" value="1"/>
</dbReference>
<dbReference type="SUPFAM" id="SSF57362">
    <property type="entry name" value="BPTI-like"/>
    <property type="match status" value="3"/>
</dbReference>
<dbReference type="PANTHER" id="PTHR47247:SF1">
    <property type="entry name" value="KUNITZ-TYPE PROTEASE INHIBITOR 2"/>
    <property type="match status" value="1"/>
</dbReference>
<dbReference type="PANTHER" id="PTHR47247">
    <property type="entry name" value="KUNITZ-TYPE PROTEASE INHIBITOR 2"/>
    <property type="match status" value="1"/>
</dbReference>
<dbReference type="OrthoDB" id="5950222at2759"/>
<keyword evidence="2 14" id="KW-0646">Protease inhibitor</keyword>
<evidence type="ECO:0000256" key="7">
    <source>
        <dbReference type="ARBA" id="ARBA00023180"/>
    </source>
</evidence>
<feature type="domain" description="BPTI/Kunitz inhibitor" evidence="11">
    <location>
        <begin position="281"/>
        <end position="331"/>
    </location>
</feature>
<feature type="domain" description="BPTI/Kunitz inhibitor" evidence="11">
    <location>
        <begin position="130"/>
        <end position="180"/>
    </location>
</feature>
<keyword evidence="13" id="KW-1185">Reference proteome</keyword>
<evidence type="ECO:0000256" key="10">
    <source>
        <dbReference type="SAM" id="SignalP"/>
    </source>
</evidence>
<evidence type="ECO:0000256" key="2">
    <source>
        <dbReference type="ARBA" id="ARBA00022690"/>
    </source>
</evidence>
<keyword evidence="5 9" id="KW-0472">Membrane</keyword>
<accession>A0A6P3VWZ6</accession>
<evidence type="ECO:0000313" key="13">
    <source>
        <dbReference type="Proteomes" id="UP000515152"/>
    </source>
</evidence>
<keyword evidence="7" id="KW-0325">Glycoprotein</keyword>
<dbReference type="CDD" id="cd00109">
    <property type="entry name" value="Kunitz-type"/>
    <property type="match status" value="1"/>
</dbReference>
<protein>
    <submittedName>
        <fullName evidence="14">Kunitz-type protease inhibitor 2</fullName>
    </submittedName>
</protein>
<dbReference type="InterPro" id="IPR011106">
    <property type="entry name" value="MANSC_N"/>
</dbReference>